<dbReference type="CDD" id="cd04077">
    <property type="entry name" value="Peptidases_S8_PCSK9_ProteinaseK_like"/>
    <property type="match status" value="1"/>
</dbReference>
<dbReference type="FunFam" id="3.40.50.200:FF:000014">
    <property type="entry name" value="Proteinase K"/>
    <property type="match status" value="1"/>
</dbReference>
<dbReference type="AlphaFoldDB" id="A0A9N8YPV8"/>
<evidence type="ECO:0000256" key="4">
    <source>
        <dbReference type="ARBA" id="ARBA00022825"/>
    </source>
</evidence>
<dbReference type="InterPro" id="IPR022398">
    <property type="entry name" value="Peptidase_S8_His-AS"/>
</dbReference>
<keyword evidence="2 5" id="KW-0645">Protease</keyword>
<feature type="active site" description="Charge relay system" evidence="5">
    <location>
        <position position="163"/>
    </location>
</feature>
<evidence type="ECO:0000256" key="6">
    <source>
        <dbReference type="RuleBase" id="RU003355"/>
    </source>
</evidence>
<feature type="active site" description="Charge relay system" evidence="5">
    <location>
        <position position="352"/>
    </location>
</feature>
<evidence type="ECO:0000256" key="2">
    <source>
        <dbReference type="ARBA" id="ARBA00022670"/>
    </source>
</evidence>
<dbReference type="PANTHER" id="PTHR43806">
    <property type="entry name" value="PEPTIDASE S8"/>
    <property type="match status" value="1"/>
</dbReference>
<dbReference type="InterPro" id="IPR050131">
    <property type="entry name" value="Peptidase_S8_subtilisin-like"/>
</dbReference>
<evidence type="ECO:0000256" key="3">
    <source>
        <dbReference type="ARBA" id="ARBA00022801"/>
    </source>
</evidence>
<dbReference type="EMBL" id="CAJVPK010000054">
    <property type="protein sequence ID" value="CAG8438819.1"/>
    <property type="molecule type" value="Genomic_DNA"/>
</dbReference>
<dbReference type="InterPro" id="IPR000209">
    <property type="entry name" value="Peptidase_S8/S53_dom"/>
</dbReference>
<dbReference type="Gene3D" id="3.40.50.200">
    <property type="entry name" value="Peptidase S8/S53 domain"/>
    <property type="match status" value="1"/>
</dbReference>
<feature type="active site" description="Charge relay system" evidence="5">
    <location>
        <position position="195"/>
    </location>
</feature>
<evidence type="ECO:0000256" key="5">
    <source>
        <dbReference type="PROSITE-ProRule" id="PRU01240"/>
    </source>
</evidence>
<gene>
    <name evidence="9" type="ORF">DEBURN_LOCUS1266</name>
</gene>
<feature type="signal peptide" evidence="7">
    <location>
        <begin position="1"/>
        <end position="23"/>
    </location>
</feature>
<organism evidence="9 10">
    <name type="scientific">Diversispora eburnea</name>
    <dbReference type="NCBI Taxonomy" id="1213867"/>
    <lineage>
        <taxon>Eukaryota</taxon>
        <taxon>Fungi</taxon>
        <taxon>Fungi incertae sedis</taxon>
        <taxon>Mucoromycota</taxon>
        <taxon>Glomeromycotina</taxon>
        <taxon>Glomeromycetes</taxon>
        <taxon>Diversisporales</taxon>
        <taxon>Diversisporaceae</taxon>
        <taxon>Diversispora</taxon>
    </lineage>
</organism>
<proteinExistence type="inferred from homology"/>
<sequence>MQSSLFIKFITFFTLITIISVSAAPIKCPPINSTAPDAKQERYIVFLSNNKDHYKWLKECYNRPVQSIKTTKKAVDKNSILDISIEGKFYAYSTWYYPEFAEKHIKERPETTLVEKDSPVKIATVQSNPPFNLDRIDQANFPLNNKYDFPSSAGSKATVYVIDTGVLVTHEEFEGRASHLGTFCDGCPDTDDHGHGSHVSGIIGGKTYGVAKNVNIVGVKVLDSQGSGSLADIISSFSSVLDDVISKKNNAIVNMSLGSRISKAFNEAVKKILTDNGIHVIVAAGNENSNACSASPASELSAITVGATEDKSNYVAGFSNFGKCVDIFAPGVNILSVGIKSNTDTKIYSGTSQATPHVAGTVALIISKSGNQKPDEMVKTLVEFSTKNILLNIKGSPNNFLRIPPS</sequence>
<dbReference type="OrthoDB" id="206201at2759"/>
<dbReference type="InterPro" id="IPR015500">
    <property type="entry name" value="Peptidase_S8_subtilisin-rel"/>
</dbReference>
<dbReference type="PROSITE" id="PS00137">
    <property type="entry name" value="SUBTILASE_HIS"/>
    <property type="match status" value="1"/>
</dbReference>
<keyword evidence="4 5" id="KW-0720">Serine protease</keyword>
<comment type="caution">
    <text evidence="9">The sequence shown here is derived from an EMBL/GenBank/DDBJ whole genome shotgun (WGS) entry which is preliminary data.</text>
</comment>
<dbReference type="GO" id="GO:0006508">
    <property type="term" value="P:proteolysis"/>
    <property type="evidence" value="ECO:0007669"/>
    <property type="project" value="UniProtKB-KW"/>
</dbReference>
<evidence type="ECO:0000259" key="8">
    <source>
        <dbReference type="Pfam" id="PF00082"/>
    </source>
</evidence>
<accession>A0A9N8YPV8</accession>
<dbReference type="PRINTS" id="PR00723">
    <property type="entry name" value="SUBTILISIN"/>
</dbReference>
<dbReference type="SUPFAM" id="SSF52743">
    <property type="entry name" value="Subtilisin-like"/>
    <property type="match status" value="1"/>
</dbReference>
<name>A0A9N8YPV8_9GLOM</name>
<keyword evidence="7" id="KW-0732">Signal</keyword>
<dbReference type="PROSITE" id="PS51892">
    <property type="entry name" value="SUBTILASE"/>
    <property type="match status" value="1"/>
</dbReference>
<dbReference type="GO" id="GO:0005615">
    <property type="term" value="C:extracellular space"/>
    <property type="evidence" value="ECO:0007669"/>
    <property type="project" value="TreeGrafter"/>
</dbReference>
<dbReference type="GO" id="GO:0004252">
    <property type="term" value="F:serine-type endopeptidase activity"/>
    <property type="evidence" value="ECO:0007669"/>
    <property type="project" value="UniProtKB-UniRule"/>
</dbReference>
<keyword evidence="10" id="KW-1185">Reference proteome</keyword>
<dbReference type="PROSITE" id="PS00136">
    <property type="entry name" value="SUBTILASE_ASP"/>
    <property type="match status" value="1"/>
</dbReference>
<dbReference type="Pfam" id="PF00082">
    <property type="entry name" value="Peptidase_S8"/>
    <property type="match status" value="1"/>
</dbReference>
<dbReference type="Proteomes" id="UP000789706">
    <property type="component" value="Unassembled WGS sequence"/>
</dbReference>
<evidence type="ECO:0000256" key="1">
    <source>
        <dbReference type="ARBA" id="ARBA00011073"/>
    </source>
</evidence>
<evidence type="ECO:0000256" key="7">
    <source>
        <dbReference type="SAM" id="SignalP"/>
    </source>
</evidence>
<dbReference type="InterPro" id="IPR036852">
    <property type="entry name" value="Peptidase_S8/S53_dom_sf"/>
</dbReference>
<protein>
    <submittedName>
        <fullName evidence="9">6676_t:CDS:1</fullName>
    </submittedName>
</protein>
<comment type="similarity">
    <text evidence="1 5 6">Belongs to the peptidase S8 family.</text>
</comment>
<dbReference type="PANTHER" id="PTHR43806:SF11">
    <property type="entry name" value="CEREVISIN-RELATED"/>
    <property type="match status" value="1"/>
</dbReference>
<feature type="domain" description="Peptidase S8/S53" evidence="8">
    <location>
        <begin position="154"/>
        <end position="385"/>
    </location>
</feature>
<dbReference type="InterPro" id="IPR023828">
    <property type="entry name" value="Peptidase_S8_Ser-AS"/>
</dbReference>
<evidence type="ECO:0000313" key="10">
    <source>
        <dbReference type="Proteomes" id="UP000789706"/>
    </source>
</evidence>
<feature type="chain" id="PRO_5040468067" evidence="7">
    <location>
        <begin position="24"/>
        <end position="406"/>
    </location>
</feature>
<reference evidence="9" key="1">
    <citation type="submission" date="2021-06" db="EMBL/GenBank/DDBJ databases">
        <authorList>
            <person name="Kallberg Y."/>
            <person name="Tangrot J."/>
            <person name="Rosling A."/>
        </authorList>
    </citation>
    <scope>NUCLEOTIDE SEQUENCE</scope>
    <source>
        <strain evidence="9">AZ414A</strain>
    </source>
</reference>
<evidence type="ECO:0000313" key="9">
    <source>
        <dbReference type="EMBL" id="CAG8438819.1"/>
    </source>
</evidence>
<keyword evidence="3 5" id="KW-0378">Hydrolase</keyword>
<dbReference type="InterPro" id="IPR034193">
    <property type="entry name" value="PCSK9_ProteinaseK-like"/>
</dbReference>
<dbReference type="InterPro" id="IPR023827">
    <property type="entry name" value="Peptidase_S8_Asp-AS"/>
</dbReference>
<dbReference type="PROSITE" id="PS00138">
    <property type="entry name" value="SUBTILASE_SER"/>
    <property type="match status" value="1"/>
</dbReference>